<dbReference type="GO" id="GO:0006313">
    <property type="term" value="P:DNA transposition"/>
    <property type="evidence" value="ECO:0007669"/>
    <property type="project" value="UniProtKB-UniRule"/>
</dbReference>
<evidence type="ECO:0000256" key="3">
    <source>
        <dbReference type="ARBA" id="ARBA00022578"/>
    </source>
</evidence>
<dbReference type="AlphaFoldDB" id="A0A5E5BP43"/>
<accession>A0A5E5BP43</accession>
<dbReference type="InterPro" id="IPR001207">
    <property type="entry name" value="Transposase_mutator"/>
</dbReference>
<dbReference type="PANTHER" id="PTHR33217">
    <property type="entry name" value="TRANSPOSASE FOR INSERTION SEQUENCE ELEMENT IS1081"/>
    <property type="match status" value="1"/>
</dbReference>
<evidence type="ECO:0000256" key="6">
    <source>
        <dbReference type="RuleBase" id="RU365089"/>
    </source>
</evidence>
<evidence type="ECO:0000256" key="1">
    <source>
        <dbReference type="ARBA" id="ARBA00002190"/>
    </source>
</evidence>
<comment type="function">
    <text evidence="1 6">Required for the transposition of the insertion element.</text>
</comment>
<name>A0A5E5BP43_9BURK</name>
<keyword evidence="4 6" id="KW-0238">DNA-binding</keyword>
<dbReference type="GO" id="GO:0004803">
    <property type="term" value="F:transposase activity"/>
    <property type="evidence" value="ECO:0007669"/>
    <property type="project" value="UniProtKB-UniRule"/>
</dbReference>
<organism evidence="7 8">
    <name type="scientific">Pandoraea sputorum</name>
    <dbReference type="NCBI Taxonomy" id="93222"/>
    <lineage>
        <taxon>Bacteria</taxon>
        <taxon>Pseudomonadati</taxon>
        <taxon>Pseudomonadota</taxon>
        <taxon>Betaproteobacteria</taxon>
        <taxon>Burkholderiales</taxon>
        <taxon>Burkholderiaceae</taxon>
        <taxon>Pandoraea</taxon>
    </lineage>
</organism>
<evidence type="ECO:0000313" key="7">
    <source>
        <dbReference type="EMBL" id="VVE86080.1"/>
    </source>
</evidence>
<evidence type="ECO:0000256" key="4">
    <source>
        <dbReference type="ARBA" id="ARBA00023125"/>
    </source>
</evidence>
<evidence type="ECO:0000256" key="2">
    <source>
        <dbReference type="ARBA" id="ARBA00010961"/>
    </source>
</evidence>
<dbReference type="EMBL" id="CABPSR010000111">
    <property type="protein sequence ID" value="VVE86080.1"/>
    <property type="molecule type" value="Genomic_DNA"/>
</dbReference>
<keyword evidence="6" id="KW-0814">Transposable element</keyword>
<keyword evidence="5 6" id="KW-0233">DNA recombination</keyword>
<comment type="similarity">
    <text evidence="2 6">Belongs to the transposase mutator family.</text>
</comment>
<evidence type="ECO:0000313" key="8">
    <source>
        <dbReference type="Proteomes" id="UP000335538"/>
    </source>
</evidence>
<proteinExistence type="inferred from homology"/>
<dbReference type="Proteomes" id="UP000335538">
    <property type="component" value="Unassembled WGS sequence"/>
</dbReference>
<gene>
    <name evidence="7" type="ORF">PSP31121_05719</name>
</gene>
<reference evidence="7 8" key="1">
    <citation type="submission" date="2019-08" db="EMBL/GenBank/DDBJ databases">
        <authorList>
            <person name="Peeters C."/>
        </authorList>
    </citation>
    <scope>NUCLEOTIDE SEQUENCE [LARGE SCALE GENOMIC DNA]</scope>
    <source>
        <strain evidence="7 8">LMG 31121</strain>
    </source>
</reference>
<keyword evidence="3 6" id="KW-0815">Transposition</keyword>
<dbReference type="Pfam" id="PF00872">
    <property type="entry name" value="Transposase_mut"/>
    <property type="match status" value="1"/>
</dbReference>
<dbReference type="PANTHER" id="PTHR33217:SF8">
    <property type="entry name" value="MUTATOR FAMILY TRANSPOSASE"/>
    <property type="match status" value="1"/>
</dbReference>
<protein>
    <recommendedName>
        <fullName evidence="6">Mutator family transposase</fullName>
    </recommendedName>
</protein>
<dbReference type="GO" id="GO:0003677">
    <property type="term" value="F:DNA binding"/>
    <property type="evidence" value="ECO:0007669"/>
    <property type="project" value="UniProtKB-UniRule"/>
</dbReference>
<evidence type="ECO:0000256" key="5">
    <source>
        <dbReference type="ARBA" id="ARBA00023172"/>
    </source>
</evidence>
<sequence length="51" mass="5604">MKVFNDLTTRGVQDILIAVTHGLQGMEQALGAVFPKTTLQTCIVHLHHECS</sequence>